<dbReference type="STRING" id="1855912.LuPra_01756"/>
<proteinExistence type="predicted"/>
<evidence type="ECO:0008006" key="3">
    <source>
        <dbReference type="Google" id="ProtNLM"/>
    </source>
</evidence>
<name>A0A143PJY0_LUTPR</name>
<keyword evidence="2" id="KW-1185">Reference proteome</keyword>
<dbReference type="RefSeq" id="WP_110170384.1">
    <property type="nucleotide sequence ID" value="NZ_CP015136.1"/>
</dbReference>
<accession>A0A143PJY0</accession>
<sequence>MSRGTIATILKRAEIEPAPERTRRTTWLAFLRRHREVLAAADFFSVEVWTAGGLTRFAVLFVIDLATRQVDIAGIHREPDSAWVVQCGRQLTDPDDGWLRGRRFLLHDRDPRFAEAFADTLAAAGVETVRLPPRSPNLKDYVSYCTSLG</sequence>
<dbReference type="OrthoDB" id="128149at2"/>
<evidence type="ECO:0000313" key="1">
    <source>
        <dbReference type="EMBL" id="AMY08553.1"/>
    </source>
</evidence>
<protein>
    <recommendedName>
        <fullName evidence="3">Integrase catalytic domain-containing protein</fullName>
    </recommendedName>
</protein>
<reference evidence="1 2" key="1">
    <citation type="journal article" date="2016" name="Genome Announc.">
        <title>First Complete Genome Sequence of a Subdivision 6 Acidobacterium Strain.</title>
        <authorList>
            <person name="Huang S."/>
            <person name="Vieira S."/>
            <person name="Bunk B."/>
            <person name="Riedel T."/>
            <person name="Sproer C."/>
            <person name="Overmann J."/>
        </authorList>
    </citation>
    <scope>NUCLEOTIDE SEQUENCE [LARGE SCALE GENOMIC DNA]</scope>
    <source>
        <strain evidence="2">DSM 100886 HEG_-6_39</strain>
    </source>
</reference>
<dbReference type="KEGG" id="abac:LuPra_01756"/>
<gene>
    <name evidence="1" type="ORF">LuPra_01756</name>
</gene>
<organism evidence="1 2">
    <name type="scientific">Luteitalea pratensis</name>
    <dbReference type="NCBI Taxonomy" id="1855912"/>
    <lineage>
        <taxon>Bacteria</taxon>
        <taxon>Pseudomonadati</taxon>
        <taxon>Acidobacteriota</taxon>
        <taxon>Vicinamibacteria</taxon>
        <taxon>Vicinamibacterales</taxon>
        <taxon>Vicinamibacteraceae</taxon>
        <taxon>Luteitalea</taxon>
    </lineage>
</organism>
<dbReference type="AlphaFoldDB" id="A0A143PJY0"/>
<evidence type="ECO:0000313" key="2">
    <source>
        <dbReference type="Proteomes" id="UP000076079"/>
    </source>
</evidence>
<dbReference type="Proteomes" id="UP000076079">
    <property type="component" value="Chromosome"/>
</dbReference>
<dbReference type="EMBL" id="CP015136">
    <property type="protein sequence ID" value="AMY08553.1"/>
    <property type="molecule type" value="Genomic_DNA"/>
</dbReference>
<reference evidence="2" key="2">
    <citation type="submission" date="2016-04" db="EMBL/GenBank/DDBJ databases">
        <title>First Complete Genome Sequence of a Subdivision 6 Acidobacterium.</title>
        <authorList>
            <person name="Huang S."/>
            <person name="Vieira S."/>
            <person name="Bunk B."/>
            <person name="Riedel T."/>
            <person name="Sproeer C."/>
            <person name="Overmann J."/>
        </authorList>
    </citation>
    <scope>NUCLEOTIDE SEQUENCE [LARGE SCALE GENOMIC DNA]</scope>
    <source>
        <strain evidence="2">DSM 100886 HEG_-6_39</strain>
    </source>
</reference>